<name>A0A378ATZ3_KLEPO</name>
<dbReference type="InterPro" id="IPR013759">
    <property type="entry name" value="Topo_IIA_B_C"/>
</dbReference>
<dbReference type="Gene3D" id="3.40.50.670">
    <property type="match status" value="1"/>
</dbReference>
<keyword evidence="2" id="KW-0413">Isomerase</keyword>
<evidence type="ECO:0000313" key="3">
    <source>
        <dbReference type="Proteomes" id="UP000255382"/>
    </source>
</evidence>
<protein>
    <submittedName>
        <fullName evidence="2">DNA gyrase subunit B</fullName>
        <ecNumber evidence="2">5.99.1.3</ecNumber>
    </submittedName>
</protein>
<organism evidence="2 3">
    <name type="scientific">Klebsiella pneumoniae subsp. ozaenae</name>
    <dbReference type="NCBI Taxonomy" id="574"/>
    <lineage>
        <taxon>Bacteria</taxon>
        <taxon>Pseudomonadati</taxon>
        <taxon>Pseudomonadota</taxon>
        <taxon>Gammaproteobacteria</taxon>
        <taxon>Enterobacterales</taxon>
        <taxon>Enterobacteriaceae</taxon>
        <taxon>Klebsiella/Raoultella group</taxon>
        <taxon>Klebsiella</taxon>
        <taxon>Klebsiella pneumoniae complex</taxon>
    </lineage>
</organism>
<accession>A0A378ATZ3</accession>
<dbReference type="Proteomes" id="UP000255382">
    <property type="component" value="Unassembled WGS sequence"/>
</dbReference>
<evidence type="ECO:0000259" key="1">
    <source>
        <dbReference type="Pfam" id="PF00986"/>
    </source>
</evidence>
<dbReference type="EC" id="5.99.1.3" evidence="2"/>
<dbReference type="GO" id="GO:0003677">
    <property type="term" value="F:DNA binding"/>
    <property type="evidence" value="ECO:0007669"/>
    <property type="project" value="InterPro"/>
</dbReference>
<dbReference type="AlphaFoldDB" id="A0A378ATZ3"/>
<dbReference type="GO" id="GO:0003918">
    <property type="term" value="F:DNA topoisomerase type II (double strand cut, ATP-hydrolyzing) activity"/>
    <property type="evidence" value="ECO:0007669"/>
    <property type="project" value="InterPro"/>
</dbReference>
<dbReference type="InterPro" id="IPR002288">
    <property type="entry name" value="DNA_gyrase_B_C"/>
</dbReference>
<keyword evidence="3" id="KW-1185">Reference proteome</keyword>
<sequence length="38" mass="4436">MNPDQLWETTMDPDSRRMLRVTVKDAIRCRSAVHHPDG</sequence>
<evidence type="ECO:0000313" key="2">
    <source>
        <dbReference type="EMBL" id="STV18802.1"/>
    </source>
</evidence>
<dbReference type="Pfam" id="PF00986">
    <property type="entry name" value="DNA_gyraseB_C"/>
    <property type="match status" value="1"/>
</dbReference>
<dbReference type="EMBL" id="UGLZ01000005">
    <property type="protein sequence ID" value="STV18802.1"/>
    <property type="molecule type" value="Genomic_DNA"/>
</dbReference>
<feature type="domain" description="DNA gyrase B subunit C-terminal" evidence="1">
    <location>
        <begin position="1"/>
        <end position="33"/>
    </location>
</feature>
<dbReference type="GO" id="GO:0006265">
    <property type="term" value="P:DNA topological change"/>
    <property type="evidence" value="ECO:0007669"/>
    <property type="project" value="InterPro"/>
</dbReference>
<dbReference type="GO" id="GO:0005524">
    <property type="term" value="F:ATP binding"/>
    <property type="evidence" value="ECO:0007669"/>
    <property type="project" value="InterPro"/>
</dbReference>
<reference evidence="2 3" key="1">
    <citation type="submission" date="2018-06" db="EMBL/GenBank/DDBJ databases">
        <authorList>
            <consortium name="Pathogen Informatics"/>
            <person name="Doyle S."/>
        </authorList>
    </citation>
    <scope>NUCLEOTIDE SEQUENCE [LARGE SCALE GENOMIC DNA]</scope>
    <source>
        <strain evidence="2 3">NCTC5050</strain>
    </source>
</reference>
<proteinExistence type="predicted"/>
<gene>
    <name evidence="2" type="primary">gyrB_4</name>
    <name evidence="2" type="ORF">NCTC5050_03037</name>
</gene>